<organism evidence="3 4">
    <name type="scientific">Pseudonocardia ailaonensis</name>
    <dbReference type="NCBI Taxonomy" id="367279"/>
    <lineage>
        <taxon>Bacteria</taxon>
        <taxon>Bacillati</taxon>
        <taxon>Actinomycetota</taxon>
        <taxon>Actinomycetes</taxon>
        <taxon>Pseudonocardiales</taxon>
        <taxon>Pseudonocardiaceae</taxon>
        <taxon>Pseudonocardia</taxon>
    </lineage>
</organism>
<dbReference type="PRINTS" id="PR00412">
    <property type="entry name" value="EPOXHYDRLASE"/>
</dbReference>
<dbReference type="SUPFAM" id="SSF53474">
    <property type="entry name" value="alpha/beta-Hydrolases"/>
    <property type="match status" value="1"/>
</dbReference>
<sequence>MIPTNGLRLHAAHEGEGELVVLIHGFPQSWYVWRNQVRPLVEAGYRVVAPDQRGYGLSDRPPGVEDYDIRKVSADIVGLADHLGAEKFTVVGQDWGCITAWHVALLYPHRVRGVLGFSVPYVPKMLRNWAEPAMHADSFWYARYFLQPGVAEAEFDADLTNSLMWMWYAASSNDSGKDMAEIISGGPKDRTLFDGLGPAPTSIPGHSQADIDYCLSLYRESGMRGPLNYYRNMPRIRELTPWLEEARILVPAMFAYGSDEPVTRRTAEFDTTLSKAPLDQQEEYFAQLLDKVCIPDAGHWPMVEQPDAVTKLVLGFLGEVAPAT</sequence>
<dbReference type="InterPro" id="IPR000073">
    <property type="entry name" value="AB_hydrolase_1"/>
</dbReference>
<accession>A0ABN2MZ27</accession>
<feature type="domain" description="AB hydrolase-1" evidence="2">
    <location>
        <begin position="19"/>
        <end position="168"/>
    </location>
</feature>
<protein>
    <submittedName>
        <fullName evidence="3">Alpha/beta hydrolase</fullName>
    </submittedName>
</protein>
<dbReference type="GO" id="GO:0016787">
    <property type="term" value="F:hydrolase activity"/>
    <property type="evidence" value="ECO:0007669"/>
    <property type="project" value="UniProtKB-KW"/>
</dbReference>
<dbReference type="EMBL" id="BAAAQK010000005">
    <property type="protein sequence ID" value="GAA1845110.1"/>
    <property type="molecule type" value="Genomic_DNA"/>
</dbReference>
<comment type="caution">
    <text evidence="3">The sequence shown here is derived from an EMBL/GenBank/DDBJ whole genome shotgun (WGS) entry which is preliminary data.</text>
</comment>
<dbReference type="PANTHER" id="PTHR43329">
    <property type="entry name" value="EPOXIDE HYDROLASE"/>
    <property type="match status" value="1"/>
</dbReference>
<dbReference type="Proteomes" id="UP001500449">
    <property type="component" value="Unassembled WGS sequence"/>
</dbReference>
<dbReference type="InterPro" id="IPR000639">
    <property type="entry name" value="Epox_hydrolase-like"/>
</dbReference>
<dbReference type="InterPro" id="IPR029058">
    <property type="entry name" value="AB_hydrolase_fold"/>
</dbReference>
<evidence type="ECO:0000313" key="4">
    <source>
        <dbReference type="Proteomes" id="UP001500449"/>
    </source>
</evidence>
<dbReference type="PRINTS" id="PR00111">
    <property type="entry name" value="ABHYDROLASE"/>
</dbReference>
<name>A0ABN2MZ27_9PSEU</name>
<dbReference type="Pfam" id="PF00561">
    <property type="entry name" value="Abhydrolase_1"/>
    <property type="match status" value="1"/>
</dbReference>
<gene>
    <name evidence="3" type="ORF">GCM10009836_25770</name>
</gene>
<dbReference type="RefSeq" id="WP_344415850.1">
    <property type="nucleotide sequence ID" value="NZ_BAAAQK010000005.1"/>
</dbReference>
<dbReference type="Gene3D" id="3.40.50.1820">
    <property type="entry name" value="alpha/beta hydrolase"/>
    <property type="match status" value="1"/>
</dbReference>
<keyword evidence="1 3" id="KW-0378">Hydrolase</keyword>
<evidence type="ECO:0000259" key="2">
    <source>
        <dbReference type="Pfam" id="PF00561"/>
    </source>
</evidence>
<proteinExistence type="predicted"/>
<keyword evidence="4" id="KW-1185">Reference proteome</keyword>
<evidence type="ECO:0000313" key="3">
    <source>
        <dbReference type="EMBL" id="GAA1845110.1"/>
    </source>
</evidence>
<reference evidence="3 4" key="1">
    <citation type="journal article" date="2019" name="Int. J. Syst. Evol. Microbiol.">
        <title>The Global Catalogue of Microorganisms (GCM) 10K type strain sequencing project: providing services to taxonomists for standard genome sequencing and annotation.</title>
        <authorList>
            <consortium name="The Broad Institute Genomics Platform"/>
            <consortium name="The Broad Institute Genome Sequencing Center for Infectious Disease"/>
            <person name="Wu L."/>
            <person name="Ma J."/>
        </authorList>
    </citation>
    <scope>NUCLEOTIDE SEQUENCE [LARGE SCALE GENOMIC DNA]</scope>
    <source>
        <strain evidence="3 4">JCM 16009</strain>
    </source>
</reference>
<evidence type="ECO:0000256" key="1">
    <source>
        <dbReference type="ARBA" id="ARBA00022801"/>
    </source>
</evidence>